<name>A0A4Y2NX72_ARAVE</name>
<comment type="caution">
    <text evidence="1">The sequence shown here is derived from an EMBL/GenBank/DDBJ whole genome shotgun (WGS) entry which is preliminary data.</text>
</comment>
<keyword evidence="2" id="KW-1185">Reference proteome</keyword>
<evidence type="ECO:0000313" key="2">
    <source>
        <dbReference type="Proteomes" id="UP000499080"/>
    </source>
</evidence>
<organism evidence="1 2">
    <name type="scientific">Araneus ventricosus</name>
    <name type="common">Orbweaver spider</name>
    <name type="synonym">Epeira ventricosa</name>
    <dbReference type="NCBI Taxonomy" id="182803"/>
    <lineage>
        <taxon>Eukaryota</taxon>
        <taxon>Metazoa</taxon>
        <taxon>Ecdysozoa</taxon>
        <taxon>Arthropoda</taxon>
        <taxon>Chelicerata</taxon>
        <taxon>Arachnida</taxon>
        <taxon>Araneae</taxon>
        <taxon>Araneomorphae</taxon>
        <taxon>Entelegynae</taxon>
        <taxon>Araneoidea</taxon>
        <taxon>Araneidae</taxon>
        <taxon>Araneus</taxon>
    </lineage>
</organism>
<gene>
    <name evidence="1" type="ORF">AVEN_235911_1</name>
</gene>
<protein>
    <submittedName>
        <fullName evidence="1">Uncharacterized protein</fullName>
    </submittedName>
</protein>
<reference evidence="1 2" key="1">
    <citation type="journal article" date="2019" name="Sci. Rep.">
        <title>Orb-weaving spider Araneus ventricosus genome elucidates the spidroin gene catalogue.</title>
        <authorList>
            <person name="Kono N."/>
            <person name="Nakamura H."/>
            <person name="Ohtoshi R."/>
            <person name="Moran D.A.P."/>
            <person name="Shinohara A."/>
            <person name="Yoshida Y."/>
            <person name="Fujiwara M."/>
            <person name="Mori M."/>
            <person name="Tomita M."/>
            <person name="Arakawa K."/>
        </authorList>
    </citation>
    <scope>NUCLEOTIDE SEQUENCE [LARGE SCALE GENOMIC DNA]</scope>
</reference>
<dbReference type="Proteomes" id="UP000499080">
    <property type="component" value="Unassembled WGS sequence"/>
</dbReference>
<proteinExistence type="predicted"/>
<accession>A0A4Y2NX72</accession>
<sequence length="99" mass="11223">MLLAGWCQMVEGCEEAIHGIMDWCANFPQEENEVSAKSKLWRYDGKGPCPVWPMSHFVACPVDWLRANFGNDVMNEPLSISIIPKQFARWPSSSDVGMF</sequence>
<dbReference type="AlphaFoldDB" id="A0A4Y2NX72"/>
<evidence type="ECO:0000313" key="1">
    <source>
        <dbReference type="EMBL" id="GBN43881.1"/>
    </source>
</evidence>
<dbReference type="EMBL" id="BGPR01010032">
    <property type="protein sequence ID" value="GBN43881.1"/>
    <property type="molecule type" value="Genomic_DNA"/>
</dbReference>